<dbReference type="GO" id="GO:0005829">
    <property type="term" value="C:cytosol"/>
    <property type="evidence" value="ECO:0007669"/>
    <property type="project" value="TreeGrafter"/>
</dbReference>
<dbReference type="SUPFAM" id="SSF103025">
    <property type="entry name" value="Folate-binding domain"/>
    <property type="match status" value="1"/>
</dbReference>
<dbReference type="AlphaFoldDB" id="A0A939FXC8"/>
<proteinExistence type="predicted"/>
<gene>
    <name evidence="4" type="ORF">J1C48_07885</name>
</gene>
<comment type="caution">
    <text evidence="4">The sequence shown here is derived from an EMBL/GenBank/DDBJ whole genome shotgun (WGS) entry which is preliminary data.</text>
</comment>
<dbReference type="Proteomes" id="UP000664122">
    <property type="component" value="Unassembled WGS sequence"/>
</dbReference>
<dbReference type="InterPro" id="IPR027266">
    <property type="entry name" value="TrmE/GcvT-like"/>
</dbReference>
<evidence type="ECO:0000313" key="4">
    <source>
        <dbReference type="EMBL" id="MBO0662491.1"/>
    </source>
</evidence>
<evidence type="ECO:0000259" key="1">
    <source>
        <dbReference type="Pfam" id="PF01571"/>
    </source>
</evidence>
<dbReference type="InterPro" id="IPR018959">
    <property type="entry name" value="DUF1989"/>
</dbReference>
<dbReference type="PANTHER" id="PTHR43757">
    <property type="entry name" value="AMINOMETHYLTRANSFERASE"/>
    <property type="match status" value="1"/>
</dbReference>
<organism evidence="4 5">
    <name type="scientific">Jiella flava</name>
    <dbReference type="NCBI Taxonomy" id="2816857"/>
    <lineage>
        <taxon>Bacteria</taxon>
        <taxon>Pseudomonadati</taxon>
        <taxon>Pseudomonadota</taxon>
        <taxon>Alphaproteobacteria</taxon>
        <taxon>Hyphomicrobiales</taxon>
        <taxon>Aurantimonadaceae</taxon>
        <taxon>Jiella</taxon>
    </lineage>
</organism>
<dbReference type="InterPro" id="IPR006222">
    <property type="entry name" value="GCVT_N"/>
</dbReference>
<dbReference type="Pfam" id="PF01571">
    <property type="entry name" value="GCV_T"/>
    <property type="match status" value="1"/>
</dbReference>
<evidence type="ECO:0000313" key="5">
    <source>
        <dbReference type="Proteomes" id="UP000664122"/>
    </source>
</evidence>
<reference evidence="4" key="1">
    <citation type="submission" date="2021-03" db="EMBL/GenBank/DDBJ databases">
        <title>Whole genome sequence of Jiella sp. CQZ9-1.</title>
        <authorList>
            <person name="Tuo L."/>
        </authorList>
    </citation>
    <scope>NUCLEOTIDE SEQUENCE</scope>
    <source>
        <strain evidence="4">CQZ9-1</strain>
    </source>
</reference>
<dbReference type="Pfam" id="PF08669">
    <property type="entry name" value="GCV_T_C"/>
    <property type="match status" value="1"/>
</dbReference>
<name>A0A939FXC8_9HYPH</name>
<accession>A0A939FXC8</accession>
<dbReference type="InterPro" id="IPR028896">
    <property type="entry name" value="GcvT/YgfZ/DmdA"/>
</dbReference>
<dbReference type="InterPro" id="IPR029043">
    <property type="entry name" value="GcvT/YgfZ_C"/>
</dbReference>
<dbReference type="SUPFAM" id="SSF101790">
    <property type="entry name" value="Aminomethyltransferase beta-barrel domain"/>
    <property type="match status" value="1"/>
</dbReference>
<feature type="domain" description="DUF1989" evidence="3">
    <location>
        <begin position="165"/>
        <end position="333"/>
    </location>
</feature>
<keyword evidence="5" id="KW-1185">Reference proteome</keyword>
<protein>
    <submittedName>
        <fullName evidence="4">Aminomethyltransferase family protein</fullName>
    </submittedName>
</protein>
<dbReference type="RefSeq" id="WP_207257279.1">
    <property type="nucleotide sequence ID" value="NZ_JAFMPP010000005.1"/>
</dbReference>
<evidence type="ECO:0000259" key="3">
    <source>
        <dbReference type="Pfam" id="PF09347"/>
    </source>
</evidence>
<dbReference type="Pfam" id="PF09347">
    <property type="entry name" value="DUF1989"/>
    <property type="match status" value="1"/>
</dbReference>
<evidence type="ECO:0000259" key="2">
    <source>
        <dbReference type="Pfam" id="PF08669"/>
    </source>
</evidence>
<feature type="domain" description="GCVT N-terminal" evidence="1">
    <location>
        <begin position="398"/>
        <end position="646"/>
    </location>
</feature>
<dbReference type="Gene3D" id="3.30.1360.120">
    <property type="entry name" value="Probable tRNA modification gtpase trme, domain 1"/>
    <property type="match status" value="1"/>
</dbReference>
<dbReference type="InterPro" id="IPR013977">
    <property type="entry name" value="GcvT_C"/>
</dbReference>
<dbReference type="EMBL" id="JAFMPP010000005">
    <property type="protein sequence ID" value="MBO0662491.1"/>
    <property type="molecule type" value="Genomic_DNA"/>
</dbReference>
<dbReference type="PANTHER" id="PTHR43757:SF2">
    <property type="entry name" value="AMINOMETHYLTRANSFERASE, MITOCHONDRIAL"/>
    <property type="match status" value="1"/>
</dbReference>
<feature type="domain" description="Aminomethyltransferase C-terminal" evidence="2">
    <location>
        <begin position="669"/>
        <end position="750"/>
    </location>
</feature>
<sequence length="765" mass="82138">MERIWLPRAGKARPEPIQALRPAQIAIAGGGHGLFELADGDRLTVTDPEGLQAAEIHAFGPGQLAGLDAAPPVLVSKDWGRPAEWSPAARTQSGLLLAKGEAAGASAMLVASGPVRLAVVAPGPAMAPDAQDAPSDLIVEIVPCDGSPSAAPPPLAGGVVSLDRRIAAATAAAYRVKAGDYIQIIDVDGRQCSDFLAFDAAALEAGTEFDLDATTTRTLMGTSFATPGLHAKYFDRRMQPLIEIVQDTVGRHDTFLLACTAKYYADMGYPGHANCTDNFNAVLAPHGVKPRAGWPAINFFYNTSVGGDDRIGMDEPWSRPGDYVLLRALRDLVCASSSCADDIDPANGWEPTDIHLRVYDGARSSFVKGKAHRMRAEAEPRLCRESGFHRPISRLTRNFEDYRGFWLPTCFSAVGPIAEYWACRERAVVMDLSALRKFEITGPDAEALLQRAVPRNVKKLAVGQVVYTPLLYPHGGMIDDGTIFRLGANNFRFVCGDEACGLWLRELAKTHGLHAFVRSSTDQLNNLAVQGPRSGDILAAVLQTLPRQPALQELTWFRFTIGRIGEAPVLVSRTGYTGELGFEVWCHPTGAEAVWEAIWAAGQPHGLAPMGLAALDMVRIEAGLAFAGFEFCDATDPFEAGIGFTVPQRLDDPYVGDVALAQRRAAPQRVLVGLDIAGNDPVAHGDSVHQGRAEIGIVTSATRSPLLGKTIALARLDVAAATIGTAVEIGKRDGHRKKLPAVVVPFPHYDPQKTRVRADWAAERE</sequence>